<gene>
    <name evidence="2" type="ORF">LTR97_012400</name>
</gene>
<dbReference type="EMBL" id="JAVRQU010000026">
    <property type="protein sequence ID" value="KAK5690212.1"/>
    <property type="molecule type" value="Genomic_DNA"/>
</dbReference>
<dbReference type="Proteomes" id="UP001310594">
    <property type="component" value="Unassembled WGS sequence"/>
</dbReference>
<feature type="compositionally biased region" description="Basic and acidic residues" evidence="1">
    <location>
        <begin position="198"/>
        <end position="207"/>
    </location>
</feature>
<feature type="compositionally biased region" description="Polar residues" evidence="1">
    <location>
        <begin position="64"/>
        <end position="78"/>
    </location>
</feature>
<organism evidence="2 3">
    <name type="scientific">Elasticomyces elasticus</name>
    <dbReference type="NCBI Taxonomy" id="574655"/>
    <lineage>
        <taxon>Eukaryota</taxon>
        <taxon>Fungi</taxon>
        <taxon>Dikarya</taxon>
        <taxon>Ascomycota</taxon>
        <taxon>Pezizomycotina</taxon>
        <taxon>Dothideomycetes</taxon>
        <taxon>Dothideomycetidae</taxon>
        <taxon>Mycosphaerellales</taxon>
        <taxon>Teratosphaeriaceae</taxon>
        <taxon>Elasticomyces</taxon>
    </lineage>
</organism>
<sequence length="1019" mass="113561">MPGFRGHTPSEVHGFNALEKAFAEYRPSNNGSLRRKRSIEAKRQSVPTTFVNLPSSDEEESVADSISSAGNEPNTRRAQTPPEPLSHGLRHPKRRLVTPPHLTRENTGLPPTPPTMANSDDNNEPRPEQSLGNNVQFADAVRDALHKRQSGKSTPAAQLPTPDPSPPGTSEDLTGPTPHLLHPASAHHLRQYPSSRAESFHTARENPSRSQHHLPHTPSPEPLPFTQCIAPISFTRPINRTPSPAPTPDPASRPAWQTVPPYLYATPSYARRIKRPVSPYQASPLPEEELDLERHISYISNEEEAELDALVATSWLDHGVSTVEQERLSEEDVLDHGMSIEEQTSIEDVNNLVYKQIQEQNVKRHSLIGDASPIAAKPVRKHQLKRTARHESLRNVSGGSERSWRGSEDVTWPQPLRLRKAVQPVYGLADGKGVEVRTPPRAQQPVRSLDESPEVESSPRLQRVLPRLREPESPMSRMTRAALTGEGEKGIEVKRSHTLRHASKTQRLENGTSSRRTSAESGDAAGIGSVEAASPNLRHSSAQVTHRNIKNRETYQAHSSPVLSTRKLRHFSREAQLDHSATIRNTSPHVPSYLALDLHPGMEQERSIRHFPKDTKLENNTHVRRTSADLHSNWTPASPRKNSLDVRLLHPITTPMSTSQLSDQTAVEVCEAKGVELYPHTNHSLLVVQQGARPQQLPFQSPADNYLGLTNHHLGIGMPLFSANVQEPSPSTPRMANPTFHIDSPLTNPRAAPVPPAVQVIPPTPCSELDRQLSDESLESPQTRSYSPPRRSRSLLQRARRFSESFIEQPLFGRAASLRSNRPARTVPVEERPQTLSPFWQPRRFWAGYDSDDDEEYVDDYEDLDAEPRSARLPAGGDTSSIESQRRRKGLLPRSMSVRMPGFTGKGGFLVGNSLGLDRHGTNNRRHVVKKRSSAGGLHTGSKASAYVSQGSSLRKRTSEEMLKQMVDGKGIFTLPFSGGRRVQYVGVARLRERMGQSKMEREERKREKLRQVLREGIV</sequence>
<feature type="region of interest" description="Disordered" evidence="1">
    <location>
        <begin position="378"/>
        <end position="409"/>
    </location>
</feature>
<evidence type="ECO:0000313" key="3">
    <source>
        <dbReference type="Proteomes" id="UP001310594"/>
    </source>
</evidence>
<name>A0AAN7VYJ6_9PEZI</name>
<accession>A0AAN7VYJ6</accession>
<dbReference type="AlphaFoldDB" id="A0AAN7VYJ6"/>
<comment type="caution">
    <text evidence="2">The sequence shown here is derived from an EMBL/GenBank/DDBJ whole genome shotgun (WGS) entry which is preliminary data.</text>
</comment>
<feature type="compositionally biased region" description="Polar residues" evidence="1">
    <location>
        <begin position="45"/>
        <end position="55"/>
    </location>
</feature>
<feature type="region of interest" description="Disordered" evidence="1">
    <location>
        <begin position="431"/>
        <end position="548"/>
    </location>
</feature>
<evidence type="ECO:0000256" key="1">
    <source>
        <dbReference type="SAM" id="MobiDB-lite"/>
    </source>
</evidence>
<protein>
    <submittedName>
        <fullName evidence="2">Uncharacterized protein</fullName>
    </submittedName>
</protein>
<feature type="compositionally biased region" description="Basic and acidic residues" evidence="1">
    <location>
        <begin position="486"/>
        <end position="495"/>
    </location>
</feature>
<feature type="region of interest" description="Disordered" evidence="1">
    <location>
        <begin position="23"/>
        <end position="258"/>
    </location>
</feature>
<reference evidence="2" key="1">
    <citation type="submission" date="2023-08" db="EMBL/GenBank/DDBJ databases">
        <title>Black Yeasts Isolated from many extreme environments.</title>
        <authorList>
            <person name="Coleine C."/>
            <person name="Stajich J.E."/>
            <person name="Selbmann L."/>
        </authorList>
    </citation>
    <scope>NUCLEOTIDE SEQUENCE</scope>
    <source>
        <strain evidence="2">CCFEE 5810</strain>
    </source>
</reference>
<feature type="compositionally biased region" description="Polar residues" evidence="1">
    <location>
        <begin position="508"/>
        <end position="520"/>
    </location>
</feature>
<feature type="compositionally biased region" description="Low complexity" evidence="1">
    <location>
        <begin position="780"/>
        <end position="795"/>
    </location>
</feature>
<feature type="region of interest" description="Disordered" evidence="1">
    <location>
        <begin position="865"/>
        <end position="892"/>
    </location>
</feature>
<feature type="compositionally biased region" description="Basic residues" evidence="1">
    <location>
        <begin position="378"/>
        <end position="388"/>
    </location>
</feature>
<proteinExistence type="predicted"/>
<feature type="compositionally biased region" description="Polar residues" evidence="1">
    <location>
        <begin position="537"/>
        <end position="546"/>
    </location>
</feature>
<evidence type="ECO:0000313" key="2">
    <source>
        <dbReference type="EMBL" id="KAK5690212.1"/>
    </source>
</evidence>
<feature type="region of interest" description="Disordered" evidence="1">
    <location>
        <begin position="727"/>
        <end position="795"/>
    </location>
</feature>